<dbReference type="Proteomes" id="UP000005952">
    <property type="component" value="Chromosome"/>
</dbReference>
<evidence type="ECO:0000313" key="2">
    <source>
        <dbReference type="EMBL" id="AGK57113.1"/>
    </source>
</evidence>
<dbReference type="KEGG" id="hdt:HYPDE_27168"/>
<keyword evidence="1" id="KW-0732">Signal</keyword>
<gene>
    <name evidence="2" type="ORF">HYPDE_27168</name>
</gene>
<organism evidence="2 3">
    <name type="scientific">Hyphomicrobium denitrificans 1NES1</name>
    <dbReference type="NCBI Taxonomy" id="670307"/>
    <lineage>
        <taxon>Bacteria</taxon>
        <taxon>Pseudomonadati</taxon>
        <taxon>Pseudomonadota</taxon>
        <taxon>Alphaproteobacteria</taxon>
        <taxon>Hyphomicrobiales</taxon>
        <taxon>Hyphomicrobiaceae</taxon>
        <taxon>Hyphomicrobium</taxon>
    </lineage>
</organism>
<dbReference type="HOGENOM" id="CLU_112034_0_0_5"/>
<feature type="chain" id="PRO_5004105600" description="CopG family transcriptional regulator" evidence="1">
    <location>
        <begin position="45"/>
        <end position="169"/>
    </location>
</feature>
<dbReference type="AlphaFoldDB" id="N0B2D8"/>
<proteinExistence type="predicted"/>
<accession>N0B2D8</accession>
<dbReference type="Pfam" id="PF04214">
    <property type="entry name" value="DUF411"/>
    <property type="match status" value="1"/>
</dbReference>
<feature type="signal peptide" evidence="1">
    <location>
        <begin position="1"/>
        <end position="44"/>
    </location>
</feature>
<dbReference type="eggNOG" id="COG3019">
    <property type="taxonomic scope" value="Bacteria"/>
</dbReference>
<dbReference type="InterPro" id="IPR007332">
    <property type="entry name" value="DUF411"/>
</dbReference>
<evidence type="ECO:0008006" key="4">
    <source>
        <dbReference type="Google" id="ProtNLM"/>
    </source>
</evidence>
<evidence type="ECO:0000313" key="3">
    <source>
        <dbReference type="Proteomes" id="UP000005952"/>
    </source>
</evidence>
<dbReference type="STRING" id="670307.HYPDE_27168"/>
<protein>
    <recommendedName>
        <fullName evidence="4">CopG family transcriptional regulator</fullName>
    </recommendedName>
</protein>
<keyword evidence="3" id="KW-1185">Reference proteome</keyword>
<evidence type="ECO:0000256" key="1">
    <source>
        <dbReference type="SAM" id="SignalP"/>
    </source>
</evidence>
<sequence length="169" mass="18010">MLKAPGQMQNTRGKEPTMKRREFVMLLGAAASAPALLAVHGARAAPPIQATLYKNPQCSCCEGYAQYLEKNGFKVDVKPTNDLAEISRKAGVPEDLEGCHTMFVGSYVVDGHVPVDVIRKLLAEKPAIAGITLPGMPSGSPGMTGPKTETWTIYAVTKDGKPPKVFATV</sequence>
<reference evidence="2 3" key="1">
    <citation type="journal article" date="2013" name="Genome Announc.">
        <title>Genome sequences for three denitrifying bacterial strains isolated from a uranium- and nitrate-contaminated subsurface environment.</title>
        <authorList>
            <person name="Venkatramanan R."/>
            <person name="Prakash O."/>
            <person name="Woyke T."/>
            <person name="Chain P."/>
            <person name="Goodwin L.A."/>
            <person name="Watson D."/>
            <person name="Brooks S."/>
            <person name="Kostka J.E."/>
            <person name="Green S.J."/>
        </authorList>
    </citation>
    <scope>NUCLEOTIDE SEQUENCE [LARGE SCALE GENOMIC DNA]</scope>
    <source>
        <strain evidence="2 3">1NES1</strain>
    </source>
</reference>
<dbReference type="EMBL" id="CP005587">
    <property type="protein sequence ID" value="AGK57113.1"/>
    <property type="molecule type" value="Genomic_DNA"/>
</dbReference>
<name>N0B2D8_9HYPH</name>